<protein>
    <recommendedName>
        <fullName evidence="3">Flagellar hook-length control protein FliK</fullName>
    </recommendedName>
</protein>
<accession>A0ABX3EQF1</accession>
<reference evidence="1 2" key="1">
    <citation type="submission" date="2016-03" db="EMBL/GenBank/DDBJ databases">
        <authorList>
            <person name="Sant'Anna F.H."/>
            <person name="Ambrosini A."/>
            <person name="Souza R."/>
            <person name="Bach E."/>
            <person name="Fernandes G."/>
            <person name="Balsanelli E."/>
            <person name="Baura V.A."/>
            <person name="Souza E.M."/>
            <person name="Passaglia L."/>
        </authorList>
    </citation>
    <scope>NUCLEOTIDE SEQUENCE [LARGE SCALE GENOMIC DNA]</scope>
    <source>
        <strain evidence="1 2">P26E</strain>
    </source>
</reference>
<keyword evidence="2" id="KW-1185">Reference proteome</keyword>
<sequence length="261" mass="27303">MSGGLELRLDIQPGRVKARSLQGSGSTPELQGVRKAASAVQEPEAAAVLSLEVPPWTAERKRTVLRELAAHPGELYGLLQGELSVRLAGLGLLPAEEELASAVFGQELGAADKARLQTLLTQRLTEEPLLALSLRGLGKEELLAGVFGLWAEAGTEEEGEAVPDASGALAAELARLERKGPAVASGEWMAEAAAEGSLHQPGPLFHEIAARPFPVSPVVAVPTEDWKSLLPQTPGATEGLALIMREVAEAAARRAAGLSKM</sequence>
<comment type="caution">
    <text evidence="1">The sequence shown here is derived from an EMBL/GenBank/DDBJ whole genome shotgun (WGS) entry which is preliminary data.</text>
</comment>
<dbReference type="EMBL" id="LVWI01000033">
    <property type="protein sequence ID" value="OKP88026.1"/>
    <property type="molecule type" value="Genomic_DNA"/>
</dbReference>
<proteinExistence type="predicted"/>
<gene>
    <name evidence="1" type="ORF">A3844_09475</name>
</gene>
<dbReference type="Proteomes" id="UP000186058">
    <property type="component" value="Unassembled WGS sequence"/>
</dbReference>
<organism evidence="1 2">
    <name type="scientific">Paenibacillus helianthi</name>
    <dbReference type="NCBI Taxonomy" id="1349432"/>
    <lineage>
        <taxon>Bacteria</taxon>
        <taxon>Bacillati</taxon>
        <taxon>Bacillota</taxon>
        <taxon>Bacilli</taxon>
        <taxon>Bacillales</taxon>
        <taxon>Paenibacillaceae</taxon>
        <taxon>Paenibacillus</taxon>
    </lineage>
</organism>
<name>A0ABX3EQF1_9BACL</name>
<dbReference type="RefSeq" id="WP_074107293.1">
    <property type="nucleotide sequence ID" value="NZ_LVWI01000033.1"/>
</dbReference>
<evidence type="ECO:0000313" key="1">
    <source>
        <dbReference type="EMBL" id="OKP88026.1"/>
    </source>
</evidence>
<evidence type="ECO:0008006" key="3">
    <source>
        <dbReference type="Google" id="ProtNLM"/>
    </source>
</evidence>
<evidence type="ECO:0000313" key="2">
    <source>
        <dbReference type="Proteomes" id="UP000186058"/>
    </source>
</evidence>